<reference evidence="1 2" key="2">
    <citation type="submission" date="2008-04" db="EMBL/GenBank/DDBJ databases">
        <authorList>
            <person name="Fulton L."/>
            <person name="Clifton S."/>
            <person name="Fulton B."/>
            <person name="Xu J."/>
            <person name="Minx P."/>
            <person name="Pepin K.H."/>
            <person name="Johnson M."/>
            <person name="Thiruvilangam P."/>
            <person name="Bhonagiri V."/>
            <person name="Nash W.E."/>
            <person name="Mardis E.R."/>
            <person name="Wilson R.K."/>
        </authorList>
    </citation>
    <scope>NUCLEOTIDE SEQUENCE [LARGE SCALE GENOMIC DNA]</scope>
    <source>
        <strain evidence="1 2">DSM 17136</strain>
    </source>
</reference>
<name>B3JGE4_9BACT</name>
<accession>B3JGE4</accession>
<gene>
    <name evidence="1" type="ORF">BACCOP_00946</name>
</gene>
<dbReference type="Proteomes" id="UP000003146">
    <property type="component" value="Unassembled WGS sequence"/>
</dbReference>
<comment type="caution">
    <text evidence="1">The sequence shown here is derived from an EMBL/GenBank/DDBJ whole genome shotgun (WGS) entry which is preliminary data.</text>
</comment>
<dbReference type="AlphaFoldDB" id="B3JGE4"/>
<dbReference type="STRING" id="470145.BACCOP_00946"/>
<sequence length="123" mass="14339">MSNYKIGAAKAALQKNITMKIIYKSYMARPLKPFGEWDWEVREAVKTALALVEGKNGFKTHSEIWRRCNLVITVGHNIYTTSIEIRPPEQDVIRRRSNWHNGYAYYCNGVFWANMSRVKVELV</sequence>
<dbReference type="EMBL" id="ABIY02000065">
    <property type="protein sequence ID" value="EDV01992.1"/>
    <property type="molecule type" value="Genomic_DNA"/>
</dbReference>
<dbReference type="eggNOG" id="ENOG5033XT1">
    <property type="taxonomic scope" value="Bacteria"/>
</dbReference>
<organism evidence="1 2">
    <name type="scientific">Phocaeicola coprocola DSM 17136</name>
    <dbReference type="NCBI Taxonomy" id="470145"/>
    <lineage>
        <taxon>Bacteria</taxon>
        <taxon>Pseudomonadati</taxon>
        <taxon>Bacteroidota</taxon>
        <taxon>Bacteroidia</taxon>
        <taxon>Bacteroidales</taxon>
        <taxon>Bacteroidaceae</taxon>
        <taxon>Phocaeicola</taxon>
    </lineage>
</organism>
<dbReference type="HOGENOM" id="CLU_2233914_0_0_10"/>
<protein>
    <submittedName>
        <fullName evidence="1">Uncharacterized protein</fullName>
    </submittedName>
</protein>
<evidence type="ECO:0000313" key="1">
    <source>
        <dbReference type="EMBL" id="EDV01992.1"/>
    </source>
</evidence>
<proteinExistence type="predicted"/>
<evidence type="ECO:0000313" key="2">
    <source>
        <dbReference type="Proteomes" id="UP000003146"/>
    </source>
</evidence>
<reference evidence="1 2" key="1">
    <citation type="submission" date="2008-04" db="EMBL/GenBank/DDBJ databases">
        <title>Draft genome sequence of Bacteroides coprocola (DSM 17136).</title>
        <authorList>
            <person name="Sudarsanam P."/>
            <person name="Ley R."/>
            <person name="Guruge J."/>
            <person name="Turnbaugh P.J."/>
            <person name="Mahowald M."/>
            <person name="Liep D."/>
            <person name="Gordon J."/>
        </authorList>
    </citation>
    <scope>NUCLEOTIDE SEQUENCE [LARGE SCALE GENOMIC DNA]</scope>
    <source>
        <strain evidence="1 2">DSM 17136</strain>
    </source>
</reference>